<sequence length="175" mass="19769">MCDVGTPPEGSWRSVGRRDLSPAREREWSPSLPTLPEEGWASTDPTPVTPSQLTQSEAGEWSPAAAPPSPPGRAGRRRSPSSPEETPLERQLRQLRRRVSSELRELREHAELIEFRVLELEGLRGEPELEEEHSDRGELRGERELEELRSDQVLPKVPLRDAVMPVRPVVPLRGR</sequence>
<reference evidence="2 3" key="1">
    <citation type="submission" date="2019-07" db="EMBL/GenBank/DDBJ databases">
        <title>Draft genome assembly of a fouling barnacle, Amphibalanus amphitrite (Darwin, 1854): The first reference genome for Thecostraca.</title>
        <authorList>
            <person name="Kim W."/>
        </authorList>
    </citation>
    <scope>NUCLEOTIDE SEQUENCE [LARGE SCALE GENOMIC DNA]</scope>
    <source>
        <strain evidence="2">SNU_AA5</strain>
        <tissue evidence="2">Soma without cirri and trophi</tissue>
    </source>
</reference>
<evidence type="ECO:0000256" key="1">
    <source>
        <dbReference type="SAM" id="MobiDB-lite"/>
    </source>
</evidence>
<evidence type="ECO:0000313" key="2">
    <source>
        <dbReference type="EMBL" id="KAF0306762.1"/>
    </source>
</evidence>
<dbReference type="Proteomes" id="UP000440578">
    <property type="component" value="Unassembled WGS sequence"/>
</dbReference>
<protein>
    <submittedName>
        <fullName evidence="2">Uncharacterized protein</fullName>
    </submittedName>
</protein>
<proteinExistence type="predicted"/>
<feature type="compositionally biased region" description="Polar residues" evidence="1">
    <location>
        <begin position="43"/>
        <end position="56"/>
    </location>
</feature>
<organism evidence="2 3">
    <name type="scientific">Amphibalanus amphitrite</name>
    <name type="common">Striped barnacle</name>
    <name type="synonym">Balanus amphitrite</name>
    <dbReference type="NCBI Taxonomy" id="1232801"/>
    <lineage>
        <taxon>Eukaryota</taxon>
        <taxon>Metazoa</taxon>
        <taxon>Ecdysozoa</taxon>
        <taxon>Arthropoda</taxon>
        <taxon>Crustacea</taxon>
        <taxon>Multicrustacea</taxon>
        <taxon>Cirripedia</taxon>
        <taxon>Thoracica</taxon>
        <taxon>Thoracicalcarea</taxon>
        <taxon>Balanomorpha</taxon>
        <taxon>Balanoidea</taxon>
        <taxon>Balanidae</taxon>
        <taxon>Amphibalaninae</taxon>
        <taxon>Amphibalanus</taxon>
    </lineage>
</organism>
<feature type="compositionally biased region" description="Basic and acidic residues" evidence="1">
    <location>
        <begin position="16"/>
        <end position="28"/>
    </location>
</feature>
<evidence type="ECO:0000313" key="3">
    <source>
        <dbReference type="Proteomes" id="UP000440578"/>
    </source>
</evidence>
<name>A0A6A4WWG4_AMPAM</name>
<dbReference type="EMBL" id="VIIS01000633">
    <property type="protein sequence ID" value="KAF0306762.1"/>
    <property type="molecule type" value="Genomic_DNA"/>
</dbReference>
<gene>
    <name evidence="2" type="ORF">FJT64_021812</name>
</gene>
<accession>A0A6A4WWG4</accession>
<dbReference type="AlphaFoldDB" id="A0A6A4WWG4"/>
<keyword evidence="3" id="KW-1185">Reference proteome</keyword>
<comment type="caution">
    <text evidence="2">The sequence shown here is derived from an EMBL/GenBank/DDBJ whole genome shotgun (WGS) entry which is preliminary data.</text>
</comment>
<feature type="region of interest" description="Disordered" evidence="1">
    <location>
        <begin position="1"/>
        <end position="93"/>
    </location>
</feature>